<dbReference type="Proteomes" id="UP001500051">
    <property type="component" value="Unassembled WGS sequence"/>
</dbReference>
<dbReference type="PROSITE" id="PS51318">
    <property type="entry name" value="TAT"/>
    <property type="match status" value="1"/>
</dbReference>
<name>A0ABP7DPX1_9ACTN</name>
<gene>
    <name evidence="1" type="ORF">GCM10022204_26690</name>
</gene>
<evidence type="ECO:0000313" key="2">
    <source>
        <dbReference type="Proteomes" id="UP001500051"/>
    </source>
</evidence>
<sequence>MELPNRRRRESAKEYNMQNIGTEPTRARRRLLAVIATLVLAIAAALLPASKAAAVPEITGNVVEHYQWCYNRKPIPSWAGSSWYITAVGSSGGVTCQWWVMYDNKFVPVRVDTWYTWDTVCRSLGWRGGYWNGVARCYR</sequence>
<proteinExistence type="predicted"/>
<evidence type="ECO:0000313" key="1">
    <source>
        <dbReference type="EMBL" id="GAA3707445.1"/>
    </source>
</evidence>
<comment type="caution">
    <text evidence="1">The sequence shown here is derived from an EMBL/GenBank/DDBJ whole genome shotgun (WGS) entry which is preliminary data.</text>
</comment>
<accession>A0ABP7DPX1</accession>
<keyword evidence="2" id="KW-1185">Reference proteome</keyword>
<dbReference type="InterPro" id="IPR006311">
    <property type="entry name" value="TAT_signal"/>
</dbReference>
<protein>
    <submittedName>
        <fullName evidence="1">Uncharacterized protein</fullName>
    </submittedName>
</protein>
<organism evidence="1 2">
    <name type="scientific">Microlunatus aurantiacus</name>
    <dbReference type="NCBI Taxonomy" id="446786"/>
    <lineage>
        <taxon>Bacteria</taxon>
        <taxon>Bacillati</taxon>
        <taxon>Actinomycetota</taxon>
        <taxon>Actinomycetes</taxon>
        <taxon>Propionibacteriales</taxon>
        <taxon>Propionibacteriaceae</taxon>
        <taxon>Microlunatus</taxon>
    </lineage>
</organism>
<dbReference type="EMBL" id="BAAAYX010000011">
    <property type="protein sequence ID" value="GAA3707445.1"/>
    <property type="molecule type" value="Genomic_DNA"/>
</dbReference>
<reference evidence="2" key="1">
    <citation type="journal article" date="2019" name="Int. J. Syst. Evol. Microbiol.">
        <title>The Global Catalogue of Microorganisms (GCM) 10K type strain sequencing project: providing services to taxonomists for standard genome sequencing and annotation.</title>
        <authorList>
            <consortium name="The Broad Institute Genomics Platform"/>
            <consortium name="The Broad Institute Genome Sequencing Center for Infectious Disease"/>
            <person name="Wu L."/>
            <person name="Ma J."/>
        </authorList>
    </citation>
    <scope>NUCLEOTIDE SEQUENCE [LARGE SCALE GENOMIC DNA]</scope>
    <source>
        <strain evidence="2">JCM 16548</strain>
    </source>
</reference>